<keyword evidence="3" id="KW-1185">Reference proteome</keyword>
<feature type="signal peptide" evidence="2">
    <location>
        <begin position="1"/>
        <end position="25"/>
    </location>
</feature>
<accession>A0A914XM25</accession>
<dbReference type="AlphaFoldDB" id="A0A914XM25"/>
<feature type="region of interest" description="Disordered" evidence="1">
    <location>
        <begin position="271"/>
        <end position="359"/>
    </location>
</feature>
<feature type="region of interest" description="Disordered" evidence="1">
    <location>
        <begin position="105"/>
        <end position="129"/>
    </location>
</feature>
<evidence type="ECO:0000256" key="1">
    <source>
        <dbReference type="SAM" id="MobiDB-lite"/>
    </source>
</evidence>
<feature type="compositionally biased region" description="Low complexity" evidence="1">
    <location>
        <begin position="53"/>
        <end position="63"/>
    </location>
</feature>
<dbReference type="Proteomes" id="UP000887566">
    <property type="component" value="Unplaced"/>
</dbReference>
<reference evidence="4" key="1">
    <citation type="submission" date="2022-11" db="UniProtKB">
        <authorList>
            <consortium name="WormBaseParasite"/>
        </authorList>
    </citation>
    <scope>IDENTIFICATION</scope>
</reference>
<evidence type="ECO:0000313" key="3">
    <source>
        <dbReference type="Proteomes" id="UP000887566"/>
    </source>
</evidence>
<feature type="region of interest" description="Disordered" evidence="1">
    <location>
        <begin position="241"/>
        <end position="260"/>
    </location>
</feature>
<organism evidence="3 4">
    <name type="scientific">Plectus sambesii</name>
    <dbReference type="NCBI Taxonomy" id="2011161"/>
    <lineage>
        <taxon>Eukaryota</taxon>
        <taxon>Metazoa</taxon>
        <taxon>Ecdysozoa</taxon>
        <taxon>Nematoda</taxon>
        <taxon>Chromadorea</taxon>
        <taxon>Plectida</taxon>
        <taxon>Plectina</taxon>
        <taxon>Plectoidea</taxon>
        <taxon>Plectidae</taxon>
        <taxon>Plectus</taxon>
    </lineage>
</organism>
<evidence type="ECO:0000313" key="4">
    <source>
        <dbReference type="WBParaSite" id="PSAMB.scaffold878size39637.g9356.t2"/>
    </source>
</evidence>
<evidence type="ECO:0000256" key="2">
    <source>
        <dbReference type="SAM" id="SignalP"/>
    </source>
</evidence>
<protein>
    <submittedName>
        <fullName evidence="4">Uncharacterized protein</fullName>
    </submittedName>
</protein>
<dbReference type="WBParaSite" id="PSAMB.scaffold878size39637.g9356.t2">
    <property type="protein sequence ID" value="PSAMB.scaffold878size39637.g9356.t2"/>
    <property type="gene ID" value="PSAMB.scaffold878size39637.g9356"/>
</dbReference>
<keyword evidence="2" id="KW-0732">Signal</keyword>
<feature type="region of interest" description="Disordered" evidence="1">
    <location>
        <begin position="27"/>
        <end position="69"/>
    </location>
</feature>
<feature type="compositionally biased region" description="Polar residues" evidence="1">
    <location>
        <begin position="247"/>
        <end position="260"/>
    </location>
</feature>
<feature type="chain" id="PRO_5037448823" evidence="2">
    <location>
        <begin position="26"/>
        <end position="359"/>
    </location>
</feature>
<feature type="compositionally biased region" description="Polar residues" evidence="1">
    <location>
        <begin position="348"/>
        <end position="359"/>
    </location>
</feature>
<sequence length="359" mass="37965">MQGCGSPALLFHVLFLSQFAVEAAAAPKPKSTEPPTVLHTTGTQNKTTLGRPTTTTSKSSKVATTKKRAPEVAAVRDEVNYLTTTSDWMGPTWYYSNWTTTDEGLSSDVAGSDETTDVPANESNGTETTDIYGWNNFTDEAVSDGTSDMAATNTATPIPTYMTTDEGLCTDVAVCNETTDMVVTDSNGTNTTESYGWNDSTDIGLTTDEAVSDGTSDMAAINTATPIPTYMTTDETVTDEATDMPATDSNGTETTDSYGWNNFTDVAVTDETTDRNERETTPIPTYMTTDDAVTDDATHSNGTATTEDGWGEDNSTDGAVTDEKTDAPATDNYGTATTDDGWGEDNSTDLGSTQGTDGC</sequence>
<feature type="compositionally biased region" description="Polar residues" evidence="1">
    <location>
        <begin position="38"/>
        <end position="52"/>
    </location>
</feature>
<proteinExistence type="predicted"/>
<name>A0A914XM25_9BILA</name>